<organism evidence="2 3">
    <name type="scientific">Roseateles oligotrophus</name>
    <dbReference type="NCBI Taxonomy" id="1769250"/>
    <lineage>
        <taxon>Bacteria</taxon>
        <taxon>Pseudomonadati</taxon>
        <taxon>Pseudomonadota</taxon>
        <taxon>Betaproteobacteria</taxon>
        <taxon>Burkholderiales</taxon>
        <taxon>Sphaerotilaceae</taxon>
        <taxon>Roseateles</taxon>
    </lineage>
</organism>
<name>A0A840LEN6_9BURK</name>
<protein>
    <submittedName>
        <fullName evidence="2">Uncharacterized protein</fullName>
    </submittedName>
</protein>
<accession>A0A840LEN6</accession>
<dbReference type="RefSeq" id="WP_184301049.1">
    <property type="nucleotide sequence ID" value="NZ_JACHLP010000006.1"/>
</dbReference>
<dbReference type="AlphaFoldDB" id="A0A840LEN6"/>
<comment type="caution">
    <text evidence="2">The sequence shown here is derived from an EMBL/GenBank/DDBJ whole genome shotgun (WGS) entry which is preliminary data.</text>
</comment>
<evidence type="ECO:0000313" key="2">
    <source>
        <dbReference type="EMBL" id="MBB4844519.1"/>
    </source>
</evidence>
<reference evidence="2 3" key="1">
    <citation type="submission" date="2020-08" db="EMBL/GenBank/DDBJ databases">
        <title>Functional genomics of gut bacteria from endangered species of beetles.</title>
        <authorList>
            <person name="Carlos-Shanley C."/>
        </authorList>
    </citation>
    <scope>NUCLEOTIDE SEQUENCE [LARGE SCALE GENOMIC DNA]</scope>
    <source>
        <strain evidence="2 3">S00239</strain>
    </source>
</reference>
<dbReference type="Proteomes" id="UP000562027">
    <property type="component" value="Unassembled WGS sequence"/>
</dbReference>
<evidence type="ECO:0000256" key="1">
    <source>
        <dbReference type="SAM" id="SignalP"/>
    </source>
</evidence>
<sequence length="144" mass="16116">MRRANPWMGGLALALLASAVTAAELAPRWGSFNGLNAQGQAVTSLIVDEMRPSKTDPKVQDLLGQVQLPTGAGTARWVKEVCHRRSDFPRAIWCDGNRESPLYGSRYLLVKTQGSVWTEKSEQQRWQCQQPCNKASPEMLLYER</sequence>
<dbReference type="EMBL" id="JACHLP010000006">
    <property type="protein sequence ID" value="MBB4844519.1"/>
    <property type="molecule type" value="Genomic_DNA"/>
</dbReference>
<evidence type="ECO:0000313" key="3">
    <source>
        <dbReference type="Proteomes" id="UP000562027"/>
    </source>
</evidence>
<proteinExistence type="predicted"/>
<keyword evidence="1" id="KW-0732">Signal</keyword>
<feature type="signal peptide" evidence="1">
    <location>
        <begin position="1"/>
        <end position="22"/>
    </location>
</feature>
<feature type="chain" id="PRO_5033047726" evidence="1">
    <location>
        <begin position="23"/>
        <end position="144"/>
    </location>
</feature>
<keyword evidence="3" id="KW-1185">Reference proteome</keyword>
<gene>
    <name evidence="2" type="ORF">HNP55_003063</name>
</gene>